<dbReference type="RefSeq" id="WP_162124395.1">
    <property type="nucleotide sequence ID" value="NZ_PDWK01000028.1"/>
</dbReference>
<gene>
    <name evidence="3" type="primary">pgaA</name>
    <name evidence="3" type="ORF">CR938_07405</name>
</gene>
<dbReference type="Pfam" id="PF14559">
    <property type="entry name" value="TPR_19"/>
    <property type="match status" value="1"/>
</dbReference>
<keyword evidence="1" id="KW-0732">Signal</keyword>
<sequence length="681" mass="76930">MPSPSPLALCVAIACAGIPGLGVAQTPPPTSAPPTAEDVWRLRDGRQWYAALSTLERAAAHAPDDPGLYKLRALLLADIGSGYRAWTLYQARPELFDADEREWLEARRLGRMVTWSEAQGASDETRLDDARAAEAAIETYLRTQHPDGRDVPLSVRFDRLIVLNELGEHQRVVDEYESMRREGVDVPDYVLPAIGESLLVLQRPREAAGVLEKALQTAPENSVLRTQLAFAQLEYERPDLALAQLQAYAARQPPWVYERGARNPYENWGRYDADVTHAMISAYSGYLPQAQSELEALATVGPANGGLHTSLGEVFMMRGWPERALERFRMAQTLDERDVGARIGQVDALMALQRDDLAAPLRDHLLRYYPGQPAVMRMDRAWRVHRGWQWRAYASIGRSDDNDRADSSPLGSRDGRYGVEVQTPILDDRWRLTASADDRWAEFDGERIHHRTQSVGVRYAFDRLDAHLAASHADDRVGGTGIDLAVGWRFNDQWSAATNARRNDPDASLQARAAGITADSVGATMNYARDERFAWNLGVTRFRYDDGNVRTAFSAGLDQRVLTRPHFLLDASLGAYASRGTRDDAPYFNPSRDGSLELGLRADHLAWRHYERHFRHRLTASIGPYWQERFGSAWVPSLRYEHEWQFALGRVLTYGVNWSRPVYDGEREERLGFDVEFRWGE</sequence>
<dbReference type="InterPro" id="IPR049003">
    <property type="entry name" value="PgaA_barrel"/>
</dbReference>
<dbReference type="Proteomes" id="UP000717981">
    <property type="component" value="Unassembled WGS sequence"/>
</dbReference>
<dbReference type="InterPro" id="IPR011990">
    <property type="entry name" value="TPR-like_helical_dom_sf"/>
</dbReference>
<proteinExistence type="predicted"/>
<name>A0A921NT36_9GAMM</name>
<dbReference type="Pfam" id="PF21197">
    <property type="entry name" value="PgaA_barrel"/>
    <property type="match status" value="1"/>
</dbReference>
<dbReference type="AlphaFoldDB" id="A0A921NT36"/>
<organism evidence="3 4">
    <name type="scientific">Pseudoxanthomonas taiwanensis</name>
    <dbReference type="NCBI Taxonomy" id="176598"/>
    <lineage>
        <taxon>Bacteria</taxon>
        <taxon>Pseudomonadati</taxon>
        <taxon>Pseudomonadota</taxon>
        <taxon>Gammaproteobacteria</taxon>
        <taxon>Lysobacterales</taxon>
        <taxon>Lysobacteraceae</taxon>
        <taxon>Pseudoxanthomonas</taxon>
    </lineage>
</organism>
<comment type="caution">
    <text evidence="3">The sequence shown here is derived from an EMBL/GenBank/DDBJ whole genome shotgun (WGS) entry which is preliminary data.</text>
</comment>
<dbReference type="EMBL" id="PDWK01000028">
    <property type="protein sequence ID" value="KAF1689079.1"/>
    <property type="molecule type" value="Genomic_DNA"/>
</dbReference>
<evidence type="ECO:0000313" key="3">
    <source>
        <dbReference type="EMBL" id="KAF1689079.1"/>
    </source>
</evidence>
<dbReference type="OrthoDB" id="5405060at2"/>
<protein>
    <submittedName>
        <fullName evidence="3">Poly-beta-1,6 N-acetyl-D-glucosamine export porin PgaA</fullName>
    </submittedName>
</protein>
<dbReference type="Gene3D" id="1.25.40.10">
    <property type="entry name" value="Tetratricopeptide repeat domain"/>
    <property type="match status" value="1"/>
</dbReference>
<reference evidence="3" key="1">
    <citation type="submission" date="2017-10" db="EMBL/GenBank/DDBJ databases">
        <title>Whole genome sequencing of members of genus Pseudoxanthomonas.</title>
        <authorList>
            <person name="Kumar S."/>
            <person name="Bansal K."/>
            <person name="Kaur A."/>
            <person name="Patil P."/>
            <person name="Sharma S."/>
            <person name="Patil P.B."/>
        </authorList>
    </citation>
    <scope>NUCLEOTIDE SEQUENCE</scope>
    <source>
        <strain evidence="3">DSM 22914</strain>
    </source>
</reference>
<dbReference type="NCBIfam" id="TIGR03939">
    <property type="entry name" value="PGA_TPR_OMP"/>
    <property type="match status" value="1"/>
</dbReference>
<dbReference type="GO" id="GO:1901515">
    <property type="term" value="F:poly-beta-1,6-N-acetyl-D-glucosamine transmembrane transporter activity"/>
    <property type="evidence" value="ECO:0007669"/>
    <property type="project" value="InterPro"/>
</dbReference>
<feature type="chain" id="PRO_5037042427" evidence="1">
    <location>
        <begin position="25"/>
        <end position="681"/>
    </location>
</feature>
<feature type="domain" description="PgaA membrane beta barrel" evidence="2">
    <location>
        <begin position="404"/>
        <end position="678"/>
    </location>
</feature>
<evidence type="ECO:0000313" key="4">
    <source>
        <dbReference type="Proteomes" id="UP000717981"/>
    </source>
</evidence>
<feature type="signal peptide" evidence="1">
    <location>
        <begin position="1"/>
        <end position="24"/>
    </location>
</feature>
<dbReference type="InterPro" id="IPR023870">
    <property type="entry name" value="PGA_export_porin_PgaA"/>
</dbReference>
<evidence type="ECO:0000256" key="1">
    <source>
        <dbReference type="SAM" id="SignalP"/>
    </source>
</evidence>
<evidence type="ECO:0000259" key="2">
    <source>
        <dbReference type="Pfam" id="PF21197"/>
    </source>
</evidence>
<dbReference type="SUPFAM" id="SSF56935">
    <property type="entry name" value="Porins"/>
    <property type="match status" value="1"/>
</dbReference>
<dbReference type="SUPFAM" id="SSF48452">
    <property type="entry name" value="TPR-like"/>
    <property type="match status" value="2"/>
</dbReference>
<keyword evidence="4" id="KW-1185">Reference proteome</keyword>
<accession>A0A921NT36</accession>